<keyword evidence="3" id="KW-1185">Reference proteome</keyword>
<keyword evidence="1" id="KW-0472">Membrane</keyword>
<organism evidence="2 3">
    <name type="scientific">Sphingosinicella rhizophila</name>
    <dbReference type="NCBI Taxonomy" id="3050082"/>
    <lineage>
        <taxon>Bacteria</taxon>
        <taxon>Pseudomonadati</taxon>
        <taxon>Pseudomonadota</taxon>
        <taxon>Alphaproteobacteria</taxon>
        <taxon>Sphingomonadales</taxon>
        <taxon>Sphingosinicellaceae</taxon>
        <taxon>Sphingosinicella</taxon>
    </lineage>
</organism>
<proteinExistence type="predicted"/>
<dbReference type="RefSeq" id="WP_315725895.1">
    <property type="nucleotide sequence ID" value="NZ_JAVUPU010000004.1"/>
</dbReference>
<feature type="transmembrane region" description="Helical" evidence="1">
    <location>
        <begin position="12"/>
        <end position="38"/>
    </location>
</feature>
<dbReference type="Proteomes" id="UP001259572">
    <property type="component" value="Unassembled WGS sequence"/>
</dbReference>
<protein>
    <submittedName>
        <fullName evidence="2">Uncharacterized protein</fullName>
    </submittedName>
</protein>
<accession>A0ABU3Q7B3</accession>
<dbReference type="EMBL" id="JAVUPU010000004">
    <property type="protein sequence ID" value="MDT9599192.1"/>
    <property type="molecule type" value="Genomic_DNA"/>
</dbReference>
<keyword evidence="1" id="KW-0812">Transmembrane</keyword>
<keyword evidence="1" id="KW-1133">Transmembrane helix</keyword>
<evidence type="ECO:0000256" key="1">
    <source>
        <dbReference type="SAM" id="Phobius"/>
    </source>
</evidence>
<sequence length="41" mass="4067">MRSEAEGGPRRRLANLIVAAGISVAAAIVGTFVANAWAAAG</sequence>
<name>A0ABU3Q7B3_9SPHN</name>
<gene>
    <name evidence="2" type="ORF">RQX22_09545</name>
</gene>
<comment type="caution">
    <text evidence="2">The sequence shown here is derived from an EMBL/GenBank/DDBJ whole genome shotgun (WGS) entry which is preliminary data.</text>
</comment>
<evidence type="ECO:0000313" key="3">
    <source>
        <dbReference type="Proteomes" id="UP001259572"/>
    </source>
</evidence>
<reference evidence="2 3" key="1">
    <citation type="submission" date="2023-05" db="EMBL/GenBank/DDBJ databases">
        <authorList>
            <person name="Guo Y."/>
        </authorList>
    </citation>
    <scope>NUCLEOTIDE SEQUENCE [LARGE SCALE GENOMIC DNA]</scope>
    <source>
        <strain evidence="2 3">GR2756</strain>
    </source>
</reference>
<evidence type="ECO:0000313" key="2">
    <source>
        <dbReference type="EMBL" id="MDT9599192.1"/>
    </source>
</evidence>